<accession>A0A3M7PYB8</accession>
<dbReference type="AlphaFoldDB" id="A0A3M7PYB8"/>
<dbReference type="EMBL" id="REGN01008242">
    <property type="protein sequence ID" value="RNA04090.1"/>
    <property type="molecule type" value="Genomic_DNA"/>
</dbReference>
<evidence type="ECO:0000313" key="2">
    <source>
        <dbReference type="Proteomes" id="UP000276133"/>
    </source>
</evidence>
<protein>
    <submittedName>
        <fullName evidence="1">Uncharacterized protein</fullName>
    </submittedName>
</protein>
<evidence type="ECO:0000313" key="1">
    <source>
        <dbReference type="EMBL" id="RNA04090.1"/>
    </source>
</evidence>
<sequence length="102" mass="12119">MFFYIILRFLKQLYQKNVTLRINVLTQFINNIRLSLIINLIGEWNDLGIDVVISFGCFSRKTSKLYYENILEKKLDKGVKYESKKFGATRSISVKNRCFRIK</sequence>
<comment type="caution">
    <text evidence="1">The sequence shown here is derived from an EMBL/GenBank/DDBJ whole genome shotgun (WGS) entry which is preliminary data.</text>
</comment>
<name>A0A3M7PYB8_BRAPC</name>
<reference evidence="1 2" key="1">
    <citation type="journal article" date="2018" name="Sci. Rep.">
        <title>Genomic signatures of local adaptation to the degree of environmental predictability in rotifers.</title>
        <authorList>
            <person name="Franch-Gras L."/>
            <person name="Hahn C."/>
            <person name="Garcia-Roger E.M."/>
            <person name="Carmona M.J."/>
            <person name="Serra M."/>
            <person name="Gomez A."/>
        </authorList>
    </citation>
    <scope>NUCLEOTIDE SEQUENCE [LARGE SCALE GENOMIC DNA]</scope>
    <source>
        <strain evidence="1">HYR1</strain>
    </source>
</reference>
<keyword evidence="2" id="KW-1185">Reference proteome</keyword>
<dbReference type="Proteomes" id="UP000276133">
    <property type="component" value="Unassembled WGS sequence"/>
</dbReference>
<organism evidence="1 2">
    <name type="scientific">Brachionus plicatilis</name>
    <name type="common">Marine rotifer</name>
    <name type="synonym">Brachionus muelleri</name>
    <dbReference type="NCBI Taxonomy" id="10195"/>
    <lineage>
        <taxon>Eukaryota</taxon>
        <taxon>Metazoa</taxon>
        <taxon>Spiralia</taxon>
        <taxon>Gnathifera</taxon>
        <taxon>Rotifera</taxon>
        <taxon>Eurotatoria</taxon>
        <taxon>Monogononta</taxon>
        <taxon>Pseudotrocha</taxon>
        <taxon>Ploima</taxon>
        <taxon>Brachionidae</taxon>
        <taxon>Brachionus</taxon>
    </lineage>
</organism>
<proteinExistence type="predicted"/>
<gene>
    <name evidence="1" type="ORF">BpHYR1_024458</name>
</gene>